<keyword evidence="2" id="KW-1185">Reference proteome</keyword>
<dbReference type="Gene3D" id="3.80.10.10">
    <property type="entry name" value="Ribonuclease Inhibitor"/>
    <property type="match status" value="1"/>
</dbReference>
<dbReference type="InterPro" id="IPR032675">
    <property type="entry name" value="LRR_dom_sf"/>
</dbReference>
<dbReference type="OrthoDB" id="10353666at2759"/>
<evidence type="ECO:0000313" key="1">
    <source>
        <dbReference type="EMBL" id="CAG8600719.1"/>
    </source>
</evidence>
<reference evidence="1" key="1">
    <citation type="submission" date="2021-06" db="EMBL/GenBank/DDBJ databases">
        <authorList>
            <person name="Kallberg Y."/>
            <person name="Tangrot J."/>
            <person name="Rosling A."/>
        </authorList>
    </citation>
    <scope>NUCLEOTIDE SEQUENCE</scope>
    <source>
        <strain evidence="1">FL966</strain>
    </source>
</reference>
<protein>
    <submittedName>
        <fullName evidence="1">2657_t:CDS:1</fullName>
    </submittedName>
</protein>
<name>A0A9N9GEI5_9GLOM</name>
<dbReference type="EMBL" id="CAJVQA010004522">
    <property type="protein sequence ID" value="CAG8600719.1"/>
    <property type="molecule type" value="Genomic_DNA"/>
</dbReference>
<dbReference type="SUPFAM" id="SSF52047">
    <property type="entry name" value="RNI-like"/>
    <property type="match status" value="1"/>
</dbReference>
<dbReference type="Proteomes" id="UP000789759">
    <property type="component" value="Unassembled WGS sequence"/>
</dbReference>
<dbReference type="AlphaFoldDB" id="A0A9N9GEI5"/>
<gene>
    <name evidence="1" type="ORF">CPELLU_LOCUS6979</name>
</gene>
<organism evidence="1 2">
    <name type="scientific">Cetraspora pellucida</name>
    <dbReference type="NCBI Taxonomy" id="1433469"/>
    <lineage>
        <taxon>Eukaryota</taxon>
        <taxon>Fungi</taxon>
        <taxon>Fungi incertae sedis</taxon>
        <taxon>Mucoromycota</taxon>
        <taxon>Glomeromycotina</taxon>
        <taxon>Glomeromycetes</taxon>
        <taxon>Diversisporales</taxon>
        <taxon>Gigasporaceae</taxon>
        <taxon>Cetraspora</taxon>
    </lineage>
</organism>
<sequence length="94" mass="10861">MACTMYLNNEGKALAWALRTNKSLTSLDISICQIDCEDVINEIAKALNKNVTLTSLYIHYRYNPCIRIDEYFESYSNYAEPDDSEESDAYKEKD</sequence>
<evidence type="ECO:0000313" key="2">
    <source>
        <dbReference type="Proteomes" id="UP000789759"/>
    </source>
</evidence>
<accession>A0A9N9GEI5</accession>
<comment type="caution">
    <text evidence="1">The sequence shown here is derived from an EMBL/GenBank/DDBJ whole genome shotgun (WGS) entry which is preliminary data.</text>
</comment>
<proteinExistence type="predicted"/>